<evidence type="ECO:0000313" key="1">
    <source>
        <dbReference type="EMBL" id="RST99905.1"/>
    </source>
</evidence>
<gene>
    <name evidence="1" type="ORF">CBF32_11045</name>
</gene>
<accession>A0A369AQI5</accession>
<comment type="caution">
    <text evidence="1">The sequence shown here is derived from an EMBL/GenBank/DDBJ whole genome shotgun (WGS) entry which is preliminary data.</text>
</comment>
<keyword evidence="2" id="KW-1185">Reference proteome</keyword>
<reference evidence="1 2" key="1">
    <citation type="submission" date="2017-05" db="EMBL/GenBank/DDBJ databases">
        <title>Vagococcus spp. assemblies.</title>
        <authorList>
            <person name="Gulvik C.A."/>
        </authorList>
    </citation>
    <scope>NUCLEOTIDE SEQUENCE [LARGE SCALE GENOMIC DNA]</scope>
    <source>
        <strain evidence="1 2">NCFB 2497</strain>
    </source>
</reference>
<dbReference type="RefSeq" id="WP_114290304.1">
    <property type="nucleotide sequence ID" value="NZ_CP081459.1"/>
</dbReference>
<dbReference type="OrthoDB" id="9813469at2"/>
<dbReference type="Gene3D" id="3.20.20.70">
    <property type="entry name" value="Aldolase class I"/>
    <property type="match status" value="1"/>
</dbReference>
<protein>
    <submittedName>
        <fullName evidence="1">Class I fructose-bisphosphate aldolase</fullName>
    </submittedName>
</protein>
<sequence>MINEEQLKLMSEKPGFVAALDQSLSSTPAALRAYGIPDDTYHTKEEMLDLIHDMRSRIIISGDFSSEHIIGTILFVDTIERKISGQFIGEYLWNEKGILSFLKIDDGLDVLGSGVQLLKPIADFEEKIAEAKAHHLFGTKMRSLILSPNEEGIKDVIRQQFDIAKIILEHGLVPILEMEVDIHSMEKAKSEEILKRELLEELNKLDPNAKVILEFSLPNVPDFYKEVVEHPNVVRVLAASSGYKKTEADKKLSQNHGMIASFSRALEEGLMYQETDFEFDMILKESIQAIFDASIK</sequence>
<evidence type="ECO:0000313" key="2">
    <source>
        <dbReference type="Proteomes" id="UP000288197"/>
    </source>
</evidence>
<dbReference type="SUPFAM" id="SSF51569">
    <property type="entry name" value="Aldolase"/>
    <property type="match status" value="1"/>
</dbReference>
<dbReference type="EMBL" id="NGJX01000013">
    <property type="protein sequence ID" value="RST99905.1"/>
    <property type="molecule type" value="Genomic_DNA"/>
</dbReference>
<name>A0A369AQI5_9ENTE</name>
<organism evidence="1 2">
    <name type="scientific">Vagococcus fluvialis</name>
    <dbReference type="NCBI Taxonomy" id="2738"/>
    <lineage>
        <taxon>Bacteria</taxon>
        <taxon>Bacillati</taxon>
        <taxon>Bacillota</taxon>
        <taxon>Bacilli</taxon>
        <taxon>Lactobacillales</taxon>
        <taxon>Enterococcaceae</taxon>
        <taxon>Vagococcus</taxon>
    </lineage>
</organism>
<dbReference type="GeneID" id="63147234"/>
<dbReference type="Proteomes" id="UP000288197">
    <property type="component" value="Unassembled WGS sequence"/>
</dbReference>
<dbReference type="GO" id="GO:0006096">
    <property type="term" value="P:glycolytic process"/>
    <property type="evidence" value="ECO:0007669"/>
    <property type="project" value="UniProtKB-UniPathway"/>
</dbReference>
<dbReference type="UniPathway" id="UPA00109">
    <property type="reaction ID" value="UER00183"/>
</dbReference>
<dbReference type="InterPro" id="IPR013785">
    <property type="entry name" value="Aldolase_TIM"/>
</dbReference>
<dbReference type="AlphaFoldDB" id="A0A369AQI5"/>
<proteinExistence type="predicted"/>